<keyword evidence="3 6" id="KW-0812">Transmembrane</keyword>
<evidence type="ECO:0000256" key="4">
    <source>
        <dbReference type="ARBA" id="ARBA00022989"/>
    </source>
</evidence>
<name>A0ABS3I9B6_9MICO</name>
<evidence type="ECO:0000256" key="2">
    <source>
        <dbReference type="ARBA" id="ARBA00022475"/>
    </source>
</evidence>
<evidence type="ECO:0000313" key="9">
    <source>
        <dbReference type="Proteomes" id="UP000664617"/>
    </source>
</evidence>
<dbReference type="InterPro" id="IPR018076">
    <property type="entry name" value="T2SS_GspF_dom"/>
</dbReference>
<evidence type="ECO:0000313" key="8">
    <source>
        <dbReference type="EMBL" id="MBO0609626.1"/>
    </source>
</evidence>
<keyword evidence="4 6" id="KW-1133">Transmembrane helix</keyword>
<evidence type="ECO:0000256" key="3">
    <source>
        <dbReference type="ARBA" id="ARBA00022692"/>
    </source>
</evidence>
<dbReference type="Proteomes" id="UP000664617">
    <property type="component" value="Unassembled WGS sequence"/>
</dbReference>
<keyword evidence="5 6" id="KW-0472">Membrane</keyword>
<protein>
    <submittedName>
        <fullName evidence="8">Type II secretion system F family protein</fullName>
    </submittedName>
</protein>
<dbReference type="Pfam" id="PF00482">
    <property type="entry name" value="T2SSF"/>
    <property type="match status" value="1"/>
</dbReference>
<dbReference type="EMBL" id="JAFMPK010000044">
    <property type="protein sequence ID" value="MBO0609626.1"/>
    <property type="molecule type" value="Genomic_DNA"/>
</dbReference>
<comment type="caution">
    <text evidence="8">The sequence shown here is derived from an EMBL/GenBank/DDBJ whole genome shotgun (WGS) entry which is preliminary data.</text>
</comment>
<feature type="domain" description="Type II secretion system protein GspF" evidence="7">
    <location>
        <begin position="48"/>
        <end position="168"/>
    </location>
</feature>
<comment type="subcellular location">
    <subcellularLocation>
        <location evidence="1">Cell membrane</location>
        <topology evidence="1">Multi-pass membrane protein</topology>
    </subcellularLocation>
</comment>
<gene>
    <name evidence="8" type="ORF">J0911_11380</name>
</gene>
<accession>A0ABS3I9B6</accession>
<keyword evidence="9" id="KW-1185">Reference proteome</keyword>
<evidence type="ECO:0000256" key="5">
    <source>
        <dbReference type="ARBA" id="ARBA00023136"/>
    </source>
</evidence>
<evidence type="ECO:0000259" key="7">
    <source>
        <dbReference type="Pfam" id="PF00482"/>
    </source>
</evidence>
<keyword evidence="2" id="KW-1003">Cell membrane</keyword>
<feature type="transmembrane region" description="Helical" evidence="6">
    <location>
        <begin position="6"/>
        <end position="25"/>
    </location>
</feature>
<sequence length="182" mass="18386">MATDGGIGTVTSVLGVVLLVAGWAWSTRLVTLARGDRSGAELDAQVVLDLLASALRAGAGVPRALGAVGHAAGGRYGIALRGAADALVLGARWEQAWAGAPDALAPVRRALRAAWVDGVAPGEALRAAGQEMRRERSAAARTAAARLGVRLVLPLGCCYLPAFVLVGLVPVLLALGIDLLGA</sequence>
<reference evidence="9" key="1">
    <citation type="submission" date="2023-07" db="EMBL/GenBank/DDBJ databases">
        <title>Myceligenerans salitolerans sp. nov., a halotolerant actinomycete isolated from a salt lake in Xinjiang, China.</title>
        <authorList>
            <person name="Guan T."/>
        </authorList>
    </citation>
    <scope>NUCLEOTIDE SEQUENCE [LARGE SCALE GENOMIC DNA]</scope>
    <source>
        <strain evidence="9">XHU 5031</strain>
    </source>
</reference>
<dbReference type="PANTHER" id="PTHR35007">
    <property type="entry name" value="INTEGRAL MEMBRANE PROTEIN-RELATED"/>
    <property type="match status" value="1"/>
</dbReference>
<organism evidence="8 9">
    <name type="scientific">Myceligenerans salitolerans</name>
    <dbReference type="NCBI Taxonomy" id="1230528"/>
    <lineage>
        <taxon>Bacteria</taxon>
        <taxon>Bacillati</taxon>
        <taxon>Actinomycetota</taxon>
        <taxon>Actinomycetes</taxon>
        <taxon>Micrococcales</taxon>
        <taxon>Promicromonosporaceae</taxon>
        <taxon>Myceligenerans</taxon>
    </lineage>
</organism>
<evidence type="ECO:0000256" key="6">
    <source>
        <dbReference type="SAM" id="Phobius"/>
    </source>
</evidence>
<feature type="transmembrane region" description="Helical" evidence="6">
    <location>
        <begin position="151"/>
        <end position="177"/>
    </location>
</feature>
<evidence type="ECO:0000256" key="1">
    <source>
        <dbReference type="ARBA" id="ARBA00004651"/>
    </source>
</evidence>
<proteinExistence type="predicted"/>
<dbReference type="PANTHER" id="PTHR35007:SF3">
    <property type="entry name" value="POSSIBLE CONSERVED ALANINE RICH MEMBRANE PROTEIN"/>
    <property type="match status" value="1"/>
</dbReference>